<keyword evidence="2" id="KW-1185">Reference proteome</keyword>
<proteinExistence type="predicted"/>
<organism evidence="1 2">
    <name type="scientific">Irpex rosettiformis</name>
    <dbReference type="NCBI Taxonomy" id="378272"/>
    <lineage>
        <taxon>Eukaryota</taxon>
        <taxon>Fungi</taxon>
        <taxon>Dikarya</taxon>
        <taxon>Basidiomycota</taxon>
        <taxon>Agaricomycotina</taxon>
        <taxon>Agaricomycetes</taxon>
        <taxon>Polyporales</taxon>
        <taxon>Irpicaceae</taxon>
        <taxon>Irpex</taxon>
    </lineage>
</organism>
<dbReference type="Proteomes" id="UP001055072">
    <property type="component" value="Unassembled WGS sequence"/>
</dbReference>
<evidence type="ECO:0000313" key="1">
    <source>
        <dbReference type="EMBL" id="KAI0094361.1"/>
    </source>
</evidence>
<name>A0ACB8UJK1_9APHY</name>
<dbReference type="EMBL" id="MU274900">
    <property type="protein sequence ID" value="KAI0094361.1"/>
    <property type="molecule type" value="Genomic_DNA"/>
</dbReference>
<protein>
    <submittedName>
        <fullName evidence="1">Uncharacterized protein</fullName>
    </submittedName>
</protein>
<accession>A0ACB8UJK1</accession>
<sequence length="60" mass="7110">MPVATTTYTSFRQSYSYSPETRKYFKQEERVIFQHGSKLHAFGRDKAPYPFSFDPEVLQL</sequence>
<evidence type="ECO:0000313" key="2">
    <source>
        <dbReference type="Proteomes" id="UP001055072"/>
    </source>
</evidence>
<gene>
    <name evidence="1" type="ORF">BDY19DRAFT_912413</name>
</gene>
<comment type="caution">
    <text evidence="1">The sequence shown here is derived from an EMBL/GenBank/DDBJ whole genome shotgun (WGS) entry which is preliminary data.</text>
</comment>
<reference evidence="1" key="1">
    <citation type="journal article" date="2021" name="Environ. Microbiol.">
        <title>Gene family expansions and transcriptome signatures uncover fungal adaptations to wood decay.</title>
        <authorList>
            <person name="Hage H."/>
            <person name="Miyauchi S."/>
            <person name="Viragh M."/>
            <person name="Drula E."/>
            <person name="Min B."/>
            <person name="Chaduli D."/>
            <person name="Navarro D."/>
            <person name="Favel A."/>
            <person name="Norest M."/>
            <person name="Lesage-Meessen L."/>
            <person name="Balint B."/>
            <person name="Merenyi Z."/>
            <person name="de Eugenio L."/>
            <person name="Morin E."/>
            <person name="Martinez A.T."/>
            <person name="Baldrian P."/>
            <person name="Stursova M."/>
            <person name="Martinez M.J."/>
            <person name="Novotny C."/>
            <person name="Magnuson J.K."/>
            <person name="Spatafora J.W."/>
            <person name="Maurice S."/>
            <person name="Pangilinan J."/>
            <person name="Andreopoulos W."/>
            <person name="LaButti K."/>
            <person name="Hundley H."/>
            <person name="Na H."/>
            <person name="Kuo A."/>
            <person name="Barry K."/>
            <person name="Lipzen A."/>
            <person name="Henrissat B."/>
            <person name="Riley R."/>
            <person name="Ahrendt S."/>
            <person name="Nagy L.G."/>
            <person name="Grigoriev I.V."/>
            <person name="Martin F."/>
            <person name="Rosso M.N."/>
        </authorList>
    </citation>
    <scope>NUCLEOTIDE SEQUENCE</scope>
    <source>
        <strain evidence="1">CBS 384.51</strain>
    </source>
</reference>